<feature type="chain" id="PRO_5026171261" description="Copper transporter" evidence="1">
    <location>
        <begin position="22"/>
        <end position="146"/>
    </location>
</feature>
<dbReference type="OrthoDB" id="3796171at2759"/>
<proteinExistence type="predicted"/>
<keyword evidence="1" id="KW-0732">Signal</keyword>
<keyword evidence="3" id="KW-1185">Reference proteome</keyword>
<dbReference type="EMBL" id="MU005773">
    <property type="protein sequence ID" value="KAF2707840.1"/>
    <property type="molecule type" value="Genomic_DNA"/>
</dbReference>
<protein>
    <recommendedName>
        <fullName evidence="4">Copper transporter</fullName>
    </recommendedName>
</protein>
<evidence type="ECO:0008006" key="4">
    <source>
        <dbReference type="Google" id="ProtNLM"/>
    </source>
</evidence>
<reference evidence="2" key="1">
    <citation type="journal article" date="2020" name="Stud. Mycol.">
        <title>101 Dothideomycetes genomes: a test case for predicting lifestyles and emergence of pathogens.</title>
        <authorList>
            <person name="Haridas S."/>
            <person name="Albert R."/>
            <person name="Binder M."/>
            <person name="Bloem J."/>
            <person name="Labutti K."/>
            <person name="Salamov A."/>
            <person name="Andreopoulos B."/>
            <person name="Baker S."/>
            <person name="Barry K."/>
            <person name="Bills G."/>
            <person name="Bluhm B."/>
            <person name="Cannon C."/>
            <person name="Castanera R."/>
            <person name="Culley D."/>
            <person name="Daum C."/>
            <person name="Ezra D."/>
            <person name="Gonzalez J."/>
            <person name="Henrissat B."/>
            <person name="Kuo A."/>
            <person name="Liang C."/>
            <person name="Lipzen A."/>
            <person name="Lutzoni F."/>
            <person name="Magnuson J."/>
            <person name="Mondo S."/>
            <person name="Nolan M."/>
            <person name="Ohm R."/>
            <person name="Pangilinan J."/>
            <person name="Park H.-J."/>
            <person name="Ramirez L."/>
            <person name="Alfaro M."/>
            <person name="Sun H."/>
            <person name="Tritt A."/>
            <person name="Yoshinaga Y."/>
            <person name="Zwiers L.-H."/>
            <person name="Turgeon B."/>
            <person name="Goodwin S."/>
            <person name="Spatafora J."/>
            <person name="Crous P."/>
            <person name="Grigoriev I."/>
        </authorList>
    </citation>
    <scope>NUCLEOTIDE SEQUENCE</scope>
    <source>
        <strain evidence="2">CBS 279.74</strain>
    </source>
</reference>
<organism evidence="2 3">
    <name type="scientific">Pleomassaria siparia CBS 279.74</name>
    <dbReference type="NCBI Taxonomy" id="1314801"/>
    <lineage>
        <taxon>Eukaryota</taxon>
        <taxon>Fungi</taxon>
        <taxon>Dikarya</taxon>
        <taxon>Ascomycota</taxon>
        <taxon>Pezizomycotina</taxon>
        <taxon>Dothideomycetes</taxon>
        <taxon>Pleosporomycetidae</taxon>
        <taxon>Pleosporales</taxon>
        <taxon>Pleomassariaceae</taxon>
        <taxon>Pleomassaria</taxon>
    </lineage>
</organism>
<feature type="non-terminal residue" evidence="2">
    <location>
        <position position="1"/>
    </location>
</feature>
<dbReference type="AlphaFoldDB" id="A0A6G1K504"/>
<feature type="signal peptide" evidence="1">
    <location>
        <begin position="1"/>
        <end position="21"/>
    </location>
</feature>
<gene>
    <name evidence="2" type="ORF">K504DRAFT_382818</name>
</gene>
<sequence length="146" mass="15924">WSWVLLVVNLLATAASVGVLAYLSGLQGNEKTWQSAADATTAGQRFTRETWVCQMNKFFPAEKDWAGPACGLAVLECVLNLFTESHSVLVILSTCILVRVRGGIKWLAGGNGRYAGFDDVVEMQARVLQQQPPKNGVSNNGETFYQ</sequence>
<evidence type="ECO:0000313" key="3">
    <source>
        <dbReference type="Proteomes" id="UP000799428"/>
    </source>
</evidence>
<evidence type="ECO:0000313" key="2">
    <source>
        <dbReference type="EMBL" id="KAF2707840.1"/>
    </source>
</evidence>
<evidence type="ECO:0000256" key="1">
    <source>
        <dbReference type="SAM" id="SignalP"/>
    </source>
</evidence>
<accession>A0A6G1K504</accession>
<name>A0A6G1K504_9PLEO</name>
<dbReference type="Proteomes" id="UP000799428">
    <property type="component" value="Unassembled WGS sequence"/>
</dbReference>